<evidence type="ECO:0000313" key="13">
    <source>
        <dbReference type="Proteomes" id="UP000031623"/>
    </source>
</evidence>
<dbReference type="AlphaFoldDB" id="A0A090ANH3"/>
<sequence length="286" mass="31427">MAAYESEQEQIETLVKWWKENGTAVVAGFLIGLGLLIAWRWWQIYTTQQAQLASVTYDQVLYALEKGEPEKARQAVQMLLSKHSNSPYAVLAVLNLARQDLKQGDIEASHARLEWVIEQNHSVPELTHVARLRKAKLFLAQHKIAEAKKLLANVTTQPDFAAAYAELKGDIAVAEKQIEVARQAYTQALASEDLAPKYRDWLQLKLDDLGSGKADKIESQTPLSALATPSTAQTETQLTVPAETIANPDTTHVNELTIPVSPSQSSSLPSEEASTEGVSTESAPTQ</sequence>
<dbReference type="InterPro" id="IPR018704">
    <property type="entry name" value="SecYEG/CpoB_TPR"/>
</dbReference>
<evidence type="ECO:0000256" key="10">
    <source>
        <dbReference type="SAM" id="Phobius"/>
    </source>
</evidence>
<dbReference type="STRING" id="40754.THII_3365"/>
<feature type="domain" description="Ancillary SecYEG translocon subunit/Cell division coordinator CpoB TPR" evidence="11">
    <location>
        <begin position="16"/>
        <end position="210"/>
    </location>
</feature>
<dbReference type="InterPro" id="IPR011990">
    <property type="entry name" value="TPR-like_helical_dom_sf"/>
</dbReference>
<feature type="compositionally biased region" description="Polar residues" evidence="9">
    <location>
        <begin position="277"/>
        <end position="286"/>
    </location>
</feature>
<dbReference type="Gene3D" id="1.25.40.10">
    <property type="entry name" value="Tetratricopeptide repeat domain"/>
    <property type="match status" value="1"/>
</dbReference>
<proteinExistence type="inferred from homology"/>
<keyword evidence="3 10" id="KW-0812">Transmembrane</keyword>
<dbReference type="GO" id="GO:0044877">
    <property type="term" value="F:protein-containing complex binding"/>
    <property type="evidence" value="ECO:0007669"/>
    <property type="project" value="InterPro"/>
</dbReference>
<feature type="region of interest" description="Disordered" evidence="9">
    <location>
        <begin position="248"/>
        <end position="286"/>
    </location>
</feature>
<evidence type="ECO:0000256" key="2">
    <source>
        <dbReference type="ARBA" id="ARBA00022475"/>
    </source>
</evidence>
<evidence type="ECO:0000256" key="4">
    <source>
        <dbReference type="ARBA" id="ARBA00022989"/>
    </source>
</evidence>
<protein>
    <recommendedName>
        <fullName evidence="8">Ancillary SecYEG translocon subunit</fullName>
    </recommendedName>
</protein>
<dbReference type="InterPro" id="IPR026039">
    <property type="entry name" value="YfgM"/>
</dbReference>
<dbReference type="SUPFAM" id="SSF48452">
    <property type="entry name" value="TPR-like"/>
    <property type="match status" value="1"/>
</dbReference>
<reference evidence="12 13" key="1">
    <citation type="journal article" date="2014" name="ISME J.">
        <title>Ecophysiology of Thioploca ingrica as revealed by the complete genome sequence supplemented with proteomic evidence.</title>
        <authorList>
            <person name="Kojima H."/>
            <person name="Ogura Y."/>
            <person name="Yamamoto N."/>
            <person name="Togashi T."/>
            <person name="Mori H."/>
            <person name="Watanabe T."/>
            <person name="Nemoto F."/>
            <person name="Kurokawa K."/>
            <person name="Hayashi T."/>
            <person name="Fukui M."/>
        </authorList>
    </citation>
    <scope>NUCLEOTIDE SEQUENCE [LARGE SCALE GENOMIC DNA]</scope>
</reference>
<dbReference type="GO" id="GO:0005886">
    <property type="term" value="C:plasma membrane"/>
    <property type="evidence" value="ECO:0007669"/>
    <property type="project" value="UniProtKB-SubCell"/>
</dbReference>
<name>A0A090ANH3_9GAMM</name>
<evidence type="ECO:0000313" key="12">
    <source>
        <dbReference type="EMBL" id="BAP57662.1"/>
    </source>
</evidence>
<evidence type="ECO:0000256" key="6">
    <source>
        <dbReference type="ARBA" id="ARBA00023186"/>
    </source>
</evidence>
<keyword evidence="5 10" id="KW-0472">Membrane</keyword>
<evidence type="ECO:0000259" key="11">
    <source>
        <dbReference type="Pfam" id="PF09976"/>
    </source>
</evidence>
<evidence type="ECO:0000256" key="7">
    <source>
        <dbReference type="ARBA" id="ARBA00024197"/>
    </source>
</evidence>
<evidence type="ECO:0000256" key="8">
    <source>
        <dbReference type="ARBA" id="ARBA00024235"/>
    </source>
</evidence>
<comment type="subcellular location">
    <subcellularLocation>
        <location evidence="1">Cell membrane</location>
        <topology evidence="1">Single-pass type II membrane protein</topology>
    </subcellularLocation>
</comment>
<keyword evidence="6" id="KW-0143">Chaperone</keyword>
<keyword evidence="13" id="KW-1185">Reference proteome</keyword>
<evidence type="ECO:0000256" key="3">
    <source>
        <dbReference type="ARBA" id="ARBA00022692"/>
    </source>
</evidence>
<dbReference type="Proteomes" id="UP000031623">
    <property type="component" value="Chromosome"/>
</dbReference>
<dbReference type="HOGENOM" id="CLU_084785_1_0_6"/>
<dbReference type="KEGG" id="tig:THII_3365"/>
<gene>
    <name evidence="12" type="ORF">THII_3365</name>
</gene>
<dbReference type="Pfam" id="PF09976">
    <property type="entry name" value="TPR_21"/>
    <property type="match status" value="1"/>
</dbReference>
<keyword evidence="4 10" id="KW-1133">Transmembrane helix</keyword>
<accession>A0A090ANH3</accession>
<keyword evidence="2" id="KW-1003">Cell membrane</keyword>
<dbReference type="PANTHER" id="PTHR38035">
    <property type="entry name" value="UPF0070 PROTEIN YFGM"/>
    <property type="match status" value="1"/>
</dbReference>
<feature type="compositionally biased region" description="Low complexity" evidence="9">
    <location>
        <begin position="259"/>
        <end position="276"/>
    </location>
</feature>
<dbReference type="PANTHER" id="PTHR38035:SF1">
    <property type="entry name" value="ANCILLARY SECYEG TRANSLOCON SUBUNIT"/>
    <property type="match status" value="1"/>
</dbReference>
<dbReference type="EMBL" id="AP014633">
    <property type="protein sequence ID" value="BAP57662.1"/>
    <property type="molecule type" value="Genomic_DNA"/>
</dbReference>
<evidence type="ECO:0000256" key="5">
    <source>
        <dbReference type="ARBA" id="ARBA00023136"/>
    </source>
</evidence>
<comment type="similarity">
    <text evidence="7">Belongs to the YfgM family.</text>
</comment>
<evidence type="ECO:0000256" key="9">
    <source>
        <dbReference type="SAM" id="MobiDB-lite"/>
    </source>
</evidence>
<evidence type="ECO:0000256" key="1">
    <source>
        <dbReference type="ARBA" id="ARBA00004401"/>
    </source>
</evidence>
<feature type="transmembrane region" description="Helical" evidence="10">
    <location>
        <begin position="21"/>
        <end position="42"/>
    </location>
</feature>
<dbReference type="OrthoDB" id="9789675at2"/>
<organism evidence="12 13">
    <name type="scientific">Thioploca ingrica</name>
    <dbReference type="NCBI Taxonomy" id="40754"/>
    <lineage>
        <taxon>Bacteria</taxon>
        <taxon>Pseudomonadati</taxon>
        <taxon>Pseudomonadota</taxon>
        <taxon>Gammaproteobacteria</taxon>
        <taxon>Thiotrichales</taxon>
        <taxon>Thiotrichaceae</taxon>
        <taxon>Thioploca</taxon>
    </lineage>
</organism>